<dbReference type="EMBL" id="JBHTLM010000007">
    <property type="protein sequence ID" value="MFD1176998.1"/>
    <property type="molecule type" value="Genomic_DNA"/>
</dbReference>
<organism evidence="1 2">
    <name type="scientific">Paenibacillus puldeungensis</name>
    <dbReference type="NCBI Taxonomy" id="696536"/>
    <lineage>
        <taxon>Bacteria</taxon>
        <taxon>Bacillati</taxon>
        <taxon>Bacillota</taxon>
        <taxon>Bacilli</taxon>
        <taxon>Bacillales</taxon>
        <taxon>Paenibacillaceae</taxon>
        <taxon>Paenibacillus</taxon>
    </lineage>
</organism>
<keyword evidence="2" id="KW-1185">Reference proteome</keyword>
<evidence type="ECO:0000313" key="1">
    <source>
        <dbReference type="EMBL" id="MFD1176998.1"/>
    </source>
</evidence>
<protein>
    <submittedName>
        <fullName evidence="1">Uncharacterized protein</fullName>
    </submittedName>
</protein>
<evidence type="ECO:0000313" key="2">
    <source>
        <dbReference type="Proteomes" id="UP001597262"/>
    </source>
</evidence>
<reference evidence="2" key="1">
    <citation type="journal article" date="2019" name="Int. J. Syst. Evol. Microbiol.">
        <title>The Global Catalogue of Microorganisms (GCM) 10K type strain sequencing project: providing services to taxonomists for standard genome sequencing and annotation.</title>
        <authorList>
            <consortium name="The Broad Institute Genomics Platform"/>
            <consortium name="The Broad Institute Genome Sequencing Center for Infectious Disease"/>
            <person name="Wu L."/>
            <person name="Ma J."/>
        </authorList>
    </citation>
    <scope>NUCLEOTIDE SEQUENCE [LARGE SCALE GENOMIC DNA]</scope>
    <source>
        <strain evidence="2">CCUG 59189</strain>
    </source>
</reference>
<name>A0ABW3RWX5_9BACL</name>
<proteinExistence type="predicted"/>
<sequence length="47" mass="5290">MITTIFMIYNLDLIALAIYPDKKTSLLQAQICVTKKSQSKVSDLEAE</sequence>
<dbReference type="RefSeq" id="WP_379319447.1">
    <property type="nucleotide sequence ID" value="NZ_JBHTLM010000007.1"/>
</dbReference>
<accession>A0ABW3RWX5</accession>
<gene>
    <name evidence="1" type="ORF">ACFQ3W_11895</name>
</gene>
<dbReference type="Proteomes" id="UP001597262">
    <property type="component" value="Unassembled WGS sequence"/>
</dbReference>
<comment type="caution">
    <text evidence="1">The sequence shown here is derived from an EMBL/GenBank/DDBJ whole genome shotgun (WGS) entry which is preliminary data.</text>
</comment>